<protein>
    <recommendedName>
        <fullName evidence="2">MOSC domain-containing protein</fullName>
    </recommendedName>
</protein>
<dbReference type="PANTHER" id="PTHR14237">
    <property type="entry name" value="MOLYBDOPTERIN COFACTOR SULFURASE MOSC"/>
    <property type="match status" value="1"/>
</dbReference>
<feature type="domain" description="MOSC" evidence="2">
    <location>
        <begin position="223"/>
        <end position="413"/>
    </location>
</feature>
<accession>J4I9N0</accession>
<keyword evidence="4" id="KW-1185">Reference proteome</keyword>
<dbReference type="OrthoDB" id="17255at2759"/>
<dbReference type="InterPro" id="IPR005303">
    <property type="entry name" value="MOCOS_middle"/>
</dbReference>
<evidence type="ECO:0000313" key="3">
    <source>
        <dbReference type="EMBL" id="CCM01446.1"/>
    </source>
</evidence>
<proteinExistence type="predicted"/>
<evidence type="ECO:0000313" key="4">
    <source>
        <dbReference type="Proteomes" id="UP000006352"/>
    </source>
</evidence>
<dbReference type="InterPro" id="IPR005302">
    <property type="entry name" value="MoCF_Sase_C"/>
</dbReference>
<dbReference type="GO" id="GO:0030151">
    <property type="term" value="F:molybdenum ion binding"/>
    <property type="evidence" value="ECO:0007669"/>
    <property type="project" value="InterPro"/>
</dbReference>
<dbReference type="EMBL" id="HE797033">
    <property type="protein sequence ID" value="CCM01446.1"/>
    <property type="molecule type" value="Genomic_DNA"/>
</dbReference>
<dbReference type="GO" id="GO:0030170">
    <property type="term" value="F:pyridoxal phosphate binding"/>
    <property type="evidence" value="ECO:0007669"/>
    <property type="project" value="InterPro"/>
</dbReference>
<dbReference type="STRING" id="599839.J4I9N0"/>
<evidence type="ECO:0000259" key="2">
    <source>
        <dbReference type="PROSITE" id="PS51340"/>
    </source>
</evidence>
<dbReference type="SUPFAM" id="SSF141673">
    <property type="entry name" value="MOSC N-terminal domain-like"/>
    <property type="match status" value="1"/>
</dbReference>
<evidence type="ECO:0000256" key="1">
    <source>
        <dbReference type="SAM" id="Phobius"/>
    </source>
</evidence>
<dbReference type="Pfam" id="PF03473">
    <property type="entry name" value="MOSC"/>
    <property type="match status" value="1"/>
</dbReference>
<dbReference type="InParanoid" id="J4I9N0"/>
<keyword evidence="1" id="KW-0812">Transmembrane</keyword>
<keyword evidence="1" id="KW-0472">Membrane</keyword>
<dbReference type="PROSITE" id="PS51340">
    <property type="entry name" value="MOSC"/>
    <property type="match status" value="1"/>
</dbReference>
<dbReference type="Proteomes" id="UP000006352">
    <property type="component" value="Unassembled WGS sequence"/>
</dbReference>
<organism evidence="3 4">
    <name type="scientific">Fibroporia radiculosa</name>
    <dbReference type="NCBI Taxonomy" id="599839"/>
    <lineage>
        <taxon>Eukaryota</taxon>
        <taxon>Fungi</taxon>
        <taxon>Dikarya</taxon>
        <taxon>Basidiomycota</taxon>
        <taxon>Agaricomycotina</taxon>
        <taxon>Agaricomycetes</taxon>
        <taxon>Polyporales</taxon>
        <taxon>Fibroporiaceae</taxon>
        <taxon>Fibroporia</taxon>
    </lineage>
</organism>
<dbReference type="PANTHER" id="PTHR14237:SF19">
    <property type="entry name" value="MITOCHONDRIAL AMIDOXIME REDUCING COMPONENT 1"/>
    <property type="match status" value="1"/>
</dbReference>
<sequence>MASVNQMSYWMSTASDIVTRQWHLFLPIAILFSSVIFLGWRSSLIEGNEDNSDSNNTVAEIMDKEYVTEVPFHVGEVRVSRIFVHPIKSCRGTSVSEARFTPTSLESGCNVSSNIGLNSVHQNDRKWCIVDAQTNAIITAREFPKMVLIIPRLDVDSSSPHGGNLTISFPKESGCSEFKVPIAPTPDMLRKWEVLEDCKMHRIFVMDGYISQSISSSPDTPTKTLSKYFGKPVHLLMKGPTPRECPPTSAFPDLKATALYADAYPLLVASEESLSEFQRIVQGFASKGKEAAIGGLDHGRWSKGKVEMERFRPNIVLKGAGVPFAEDFWRTVVLHSSNSTANSELTLLSKCTRCLLPNVDVHTGVRDAAVPLKVLLKFRMGKDRENMKAACFGCNGMLDKTGVVKVGDLVTIKEWTDLEGV</sequence>
<feature type="transmembrane region" description="Helical" evidence="1">
    <location>
        <begin position="21"/>
        <end position="40"/>
    </location>
</feature>
<gene>
    <name evidence="3" type="ORF">FIBRA_03498</name>
</gene>
<dbReference type="AlphaFoldDB" id="J4I9N0"/>
<dbReference type="Pfam" id="PF03476">
    <property type="entry name" value="MOSC_N"/>
    <property type="match status" value="1"/>
</dbReference>
<name>J4I9N0_9APHY</name>
<dbReference type="GO" id="GO:0003824">
    <property type="term" value="F:catalytic activity"/>
    <property type="evidence" value="ECO:0007669"/>
    <property type="project" value="InterPro"/>
</dbReference>
<dbReference type="GeneID" id="24096357"/>
<dbReference type="RefSeq" id="XP_012180729.1">
    <property type="nucleotide sequence ID" value="XM_012325339.1"/>
</dbReference>
<dbReference type="HOGENOM" id="CLU_028286_1_0_1"/>
<reference evidence="3 4" key="1">
    <citation type="journal article" date="2012" name="Appl. Environ. Microbiol.">
        <title>Short-read sequencing for genomic analysis of the brown rot fungus Fibroporia radiculosa.</title>
        <authorList>
            <person name="Tang J.D."/>
            <person name="Perkins A.D."/>
            <person name="Sonstegard T.S."/>
            <person name="Schroeder S.G."/>
            <person name="Burgess S.C."/>
            <person name="Diehl S.V."/>
        </authorList>
    </citation>
    <scope>NUCLEOTIDE SEQUENCE [LARGE SCALE GENOMIC DNA]</scope>
    <source>
        <strain evidence="3 4">TFFH 294</strain>
    </source>
</reference>
<keyword evidence="1" id="KW-1133">Transmembrane helix</keyword>